<evidence type="ECO:0000313" key="1">
    <source>
        <dbReference type="EMBL" id="PKR53120.1"/>
    </source>
</evidence>
<dbReference type="EMBL" id="NWTK01000010">
    <property type="protein sequence ID" value="PKR53120.1"/>
    <property type="molecule type" value="Genomic_DNA"/>
</dbReference>
<dbReference type="Proteomes" id="UP000233597">
    <property type="component" value="Unassembled WGS sequence"/>
</dbReference>
<evidence type="ECO:0000313" key="2">
    <source>
        <dbReference type="Proteomes" id="UP000233597"/>
    </source>
</evidence>
<name>A0A2N3KRI0_9PROT</name>
<sequence>MQILSAFEDRVFWGWKRLENLPENRLERRKATSDIARIALCDFAGKVTGEGNLTYHRDDAGKPALRRAGDGGFYGASISHSRDIFAVAFCPNGSIGIDIEYRDPTRKIARLEKWLFGGRRENPNLDDAARMDALAKDPRQSDFYQQWCVYEAIFKCTGINDPALRLPSDTVYLDEWPDYAGAMVWQGDAALAE</sequence>
<organism evidence="1 2">
    <name type="scientific">Thalassospira marina</name>
    <dbReference type="NCBI Taxonomy" id="2048283"/>
    <lineage>
        <taxon>Bacteria</taxon>
        <taxon>Pseudomonadati</taxon>
        <taxon>Pseudomonadota</taxon>
        <taxon>Alphaproteobacteria</taxon>
        <taxon>Rhodospirillales</taxon>
        <taxon>Thalassospiraceae</taxon>
        <taxon>Thalassospira</taxon>
    </lineage>
</organism>
<dbReference type="Gene3D" id="3.90.470.20">
    <property type="entry name" value="4'-phosphopantetheinyl transferase domain"/>
    <property type="match status" value="2"/>
</dbReference>
<proteinExistence type="predicted"/>
<dbReference type="RefSeq" id="WP_101268234.1">
    <property type="nucleotide sequence ID" value="NZ_NWTK01000010.1"/>
</dbReference>
<dbReference type="InterPro" id="IPR037143">
    <property type="entry name" value="4-PPantetheinyl_Trfase_dom_sf"/>
</dbReference>
<comment type="caution">
    <text evidence="1">The sequence shown here is derived from an EMBL/GenBank/DDBJ whole genome shotgun (WGS) entry which is preliminary data.</text>
</comment>
<dbReference type="GO" id="GO:0008897">
    <property type="term" value="F:holo-[acyl-carrier-protein] synthase activity"/>
    <property type="evidence" value="ECO:0007669"/>
    <property type="project" value="InterPro"/>
</dbReference>
<protein>
    <recommendedName>
        <fullName evidence="3">4'-phosphopantetheinyl transferase domain-containing protein</fullName>
    </recommendedName>
</protein>
<dbReference type="OrthoDB" id="7365837at2"/>
<evidence type="ECO:0008006" key="3">
    <source>
        <dbReference type="Google" id="ProtNLM"/>
    </source>
</evidence>
<accession>A0A2N3KRI0</accession>
<dbReference type="GO" id="GO:0000287">
    <property type="term" value="F:magnesium ion binding"/>
    <property type="evidence" value="ECO:0007669"/>
    <property type="project" value="InterPro"/>
</dbReference>
<dbReference type="AlphaFoldDB" id="A0A2N3KRI0"/>
<gene>
    <name evidence="1" type="ORF">COO20_15730</name>
</gene>
<dbReference type="SUPFAM" id="SSF56214">
    <property type="entry name" value="4'-phosphopantetheinyl transferase"/>
    <property type="match status" value="2"/>
</dbReference>
<reference evidence="1 2" key="1">
    <citation type="submission" date="2017-09" db="EMBL/GenBank/DDBJ databases">
        <title>Biodiversity and function of Thalassospira species in the particle-attached aromatic-hydrocarbon-degrading consortia from the surface seawater of the South China Sea.</title>
        <authorList>
            <person name="Dong C."/>
            <person name="Liu R."/>
            <person name="Shao Z."/>
        </authorList>
    </citation>
    <scope>NUCLEOTIDE SEQUENCE [LARGE SCALE GENOMIC DNA]</scope>
    <source>
        <strain evidence="1 2">CSC1P2</strain>
    </source>
</reference>